<accession>A0ABQ6G524</accession>
<dbReference type="EMBL" id="BSRI01000003">
    <property type="protein sequence ID" value="GLV61210.1"/>
    <property type="molecule type" value="Genomic_DNA"/>
</dbReference>
<dbReference type="Proteomes" id="UP001344906">
    <property type="component" value="Unassembled WGS sequence"/>
</dbReference>
<evidence type="ECO:0000313" key="1">
    <source>
        <dbReference type="EMBL" id="GLV61210.1"/>
    </source>
</evidence>
<name>A0ABQ6G524_9CHLR</name>
<protein>
    <submittedName>
        <fullName evidence="1">Uncharacterized protein</fullName>
    </submittedName>
</protein>
<gene>
    <name evidence="1" type="ORF">KDH_80260</name>
</gene>
<reference evidence="1 2" key="1">
    <citation type="submission" date="2023-02" db="EMBL/GenBank/DDBJ databases">
        <title>Dictyobacter halimunensis sp. nov., a new member of the class Ktedonobacteria from forest soil in a geothermal area.</title>
        <authorList>
            <person name="Rachmania M.K."/>
            <person name="Ningsih F."/>
            <person name="Sakai Y."/>
            <person name="Yabe S."/>
            <person name="Yokota A."/>
            <person name="Sjamsuridzal W."/>
        </authorList>
    </citation>
    <scope>NUCLEOTIDE SEQUENCE [LARGE SCALE GENOMIC DNA]</scope>
    <source>
        <strain evidence="1 2">S3.2.2.5</strain>
    </source>
</reference>
<dbReference type="RefSeq" id="WP_338258640.1">
    <property type="nucleotide sequence ID" value="NZ_BSRI01000003.1"/>
</dbReference>
<comment type="caution">
    <text evidence="1">The sequence shown here is derived from an EMBL/GenBank/DDBJ whole genome shotgun (WGS) entry which is preliminary data.</text>
</comment>
<organism evidence="1 2">
    <name type="scientific">Dictyobacter halimunensis</name>
    <dbReference type="NCBI Taxonomy" id="3026934"/>
    <lineage>
        <taxon>Bacteria</taxon>
        <taxon>Bacillati</taxon>
        <taxon>Chloroflexota</taxon>
        <taxon>Ktedonobacteria</taxon>
        <taxon>Ktedonobacterales</taxon>
        <taxon>Dictyobacteraceae</taxon>
        <taxon>Dictyobacter</taxon>
    </lineage>
</organism>
<sequence length="105" mass="12101">MILNEHEHRQVPVVPDTDHWQEVLQENGRALYYDARSQQGNGSPRRRARLTQLPDGDRVKIEIRLTLVLPIDRVGNKLGVSGFRQASWYAPRSAQTARNERRSSI</sequence>
<evidence type="ECO:0000313" key="2">
    <source>
        <dbReference type="Proteomes" id="UP001344906"/>
    </source>
</evidence>
<keyword evidence="2" id="KW-1185">Reference proteome</keyword>
<proteinExistence type="predicted"/>